<dbReference type="InterPro" id="IPR056209">
    <property type="entry name" value="SU10_adaptor"/>
</dbReference>
<evidence type="ECO:0000313" key="1">
    <source>
        <dbReference type="EMBL" id="KKM70795.1"/>
    </source>
</evidence>
<comment type="caution">
    <text evidence="1">The sequence shown here is derived from an EMBL/GenBank/DDBJ whole genome shotgun (WGS) entry which is preliminary data.</text>
</comment>
<name>A0A0F9M2D4_9ZZZZ</name>
<proteinExistence type="predicted"/>
<sequence length="234" mass="26491">MVAFTFSQVRTEVNIRLQDRAKFLQPSEVDELIRSAVRHTSHDRKRYVTTDIPGDGTRDYALPADFIKRFSEVLEVETPAGEDFPVFRDKDDDWFIYEDPTKAAGLQLRLRFRETTTKVGDIIRVRIATDWTLEPVSDVDDSDTFLAIVFKTLHNAYRAIAARFAQSADSSIQADAVDYGGQGQNFLFLAEEAKKEYRALVGLSGDVKAAAVLNDVEIIFAHGEDFLNHPVRTR</sequence>
<dbReference type="Pfam" id="PF24175">
    <property type="entry name" value="SU10_adaptor"/>
    <property type="match status" value="1"/>
</dbReference>
<gene>
    <name evidence="1" type="ORF">LCGC14_1437140</name>
</gene>
<reference evidence="1" key="1">
    <citation type="journal article" date="2015" name="Nature">
        <title>Complex archaea that bridge the gap between prokaryotes and eukaryotes.</title>
        <authorList>
            <person name="Spang A."/>
            <person name="Saw J.H."/>
            <person name="Jorgensen S.L."/>
            <person name="Zaremba-Niedzwiedzka K."/>
            <person name="Martijn J."/>
            <person name="Lind A.E."/>
            <person name="van Eijk R."/>
            <person name="Schleper C."/>
            <person name="Guy L."/>
            <person name="Ettema T.J."/>
        </authorList>
    </citation>
    <scope>NUCLEOTIDE SEQUENCE</scope>
</reference>
<organism evidence="1">
    <name type="scientific">marine sediment metagenome</name>
    <dbReference type="NCBI Taxonomy" id="412755"/>
    <lineage>
        <taxon>unclassified sequences</taxon>
        <taxon>metagenomes</taxon>
        <taxon>ecological metagenomes</taxon>
    </lineage>
</organism>
<dbReference type="AlphaFoldDB" id="A0A0F9M2D4"/>
<dbReference type="EMBL" id="LAZR01009749">
    <property type="protein sequence ID" value="KKM70795.1"/>
    <property type="molecule type" value="Genomic_DNA"/>
</dbReference>
<protein>
    <submittedName>
        <fullName evidence="1">Uncharacterized protein</fullName>
    </submittedName>
</protein>
<accession>A0A0F9M2D4</accession>